<dbReference type="SUPFAM" id="SSF56601">
    <property type="entry name" value="beta-lactamase/transpeptidase-like"/>
    <property type="match status" value="1"/>
</dbReference>
<dbReference type="PANTHER" id="PTHR46825">
    <property type="entry name" value="D-ALANYL-D-ALANINE-CARBOXYPEPTIDASE/ENDOPEPTIDASE AMPH"/>
    <property type="match status" value="1"/>
</dbReference>
<dbReference type="InterPro" id="IPR012338">
    <property type="entry name" value="Beta-lactam/transpept-like"/>
</dbReference>
<proteinExistence type="inferred from homology"/>
<reference evidence="4 5" key="1">
    <citation type="submission" date="2015-10" db="EMBL/GenBank/DDBJ databases">
        <title>Full genome of DAOMC 229536 Phialocephala scopiformis, a fungal endophyte of spruce producing the potent anti-insectan compound rugulosin.</title>
        <authorList>
            <consortium name="DOE Joint Genome Institute"/>
            <person name="Walker A.K."/>
            <person name="Frasz S.L."/>
            <person name="Seifert K.A."/>
            <person name="Miller J.D."/>
            <person name="Mondo S.J."/>
            <person name="Labutti K."/>
            <person name="Lipzen A."/>
            <person name="Dockter R."/>
            <person name="Kennedy M."/>
            <person name="Grigoriev I.V."/>
            <person name="Spatafora J.W."/>
        </authorList>
    </citation>
    <scope>NUCLEOTIDE SEQUENCE [LARGE SCALE GENOMIC DNA]</scope>
    <source>
        <strain evidence="4 5">CBS 120377</strain>
    </source>
</reference>
<evidence type="ECO:0000256" key="1">
    <source>
        <dbReference type="ARBA" id="ARBA00038215"/>
    </source>
</evidence>
<accession>A0A194XWW2</accession>
<dbReference type="Pfam" id="PF00144">
    <property type="entry name" value="Beta-lactamase"/>
    <property type="match status" value="1"/>
</dbReference>
<name>A0A194XWW2_MOLSC</name>
<dbReference type="OrthoDB" id="5946976at2759"/>
<dbReference type="RefSeq" id="XP_018078899.1">
    <property type="nucleotide sequence ID" value="XM_018221069.1"/>
</dbReference>
<protein>
    <submittedName>
        <fullName evidence="4">Beta-lactamase/transpeptidase-like protein</fullName>
    </submittedName>
</protein>
<dbReference type="Gene3D" id="2.40.128.600">
    <property type="match status" value="1"/>
</dbReference>
<dbReference type="PANTHER" id="PTHR46825:SF14">
    <property type="entry name" value="BETA-LACTAMASE-RELATED DOMAIN-CONTAINING PROTEIN"/>
    <property type="match status" value="1"/>
</dbReference>
<comment type="similarity">
    <text evidence="1">Belongs to the peptidase S12 family.</text>
</comment>
<evidence type="ECO:0000313" key="5">
    <source>
        <dbReference type="Proteomes" id="UP000070700"/>
    </source>
</evidence>
<evidence type="ECO:0000259" key="2">
    <source>
        <dbReference type="Pfam" id="PF00144"/>
    </source>
</evidence>
<organism evidence="4 5">
    <name type="scientific">Mollisia scopiformis</name>
    <name type="common">Conifer needle endophyte fungus</name>
    <name type="synonym">Phialocephala scopiformis</name>
    <dbReference type="NCBI Taxonomy" id="149040"/>
    <lineage>
        <taxon>Eukaryota</taxon>
        <taxon>Fungi</taxon>
        <taxon>Dikarya</taxon>
        <taxon>Ascomycota</taxon>
        <taxon>Pezizomycotina</taxon>
        <taxon>Leotiomycetes</taxon>
        <taxon>Helotiales</taxon>
        <taxon>Mollisiaceae</taxon>
        <taxon>Mollisia</taxon>
    </lineage>
</organism>
<gene>
    <name evidence="4" type="ORF">LY89DRAFT_745461</name>
</gene>
<dbReference type="Pfam" id="PF11954">
    <property type="entry name" value="DUF3471"/>
    <property type="match status" value="1"/>
</dbReference>
<dbReference type="GeneID" id="28830795"/>
<evidence type="ECO:0000259" key="3">
    <source>
        <dbReference type="Pfam" id="PF11954"/>
    </source>
</evidence>
<dbReference type="KEGG" id="psco:LY89DRAFT_745461"/>
<dbReference type="InterPro" id="IPR021860">
    <property type="entry name" value="Peptidase_S12_Pab87-rel_C"/>
</dbReference>
<dbReference type="Proteomes" id="UP000070700">
    <property type="component" value="Unassembled WGS sequence"/>
</dbReference>
<dbReference type="InterPro" id="IPR001466">
    <property type="entry name" value="Beta-lactam-related"/>
</dbReference>
<keyword evidence="5" id="KW-1185">Reference proteome</keyword>
<dbReference type="AlphaFoldDB" id="A0A194XWW2"/>
<dbReference type="EMBL" id="KQ947404">
    <property type="protein sequence ID" value="KUJ24544.1"/>
    <property type="molecule type" value="Genomic_DNA"/>
</dbReference>
<sequence>MATLIERFQALGPSISRVLSASGSAGAAIGVLHHGKVIHTAGYGFRDVDPELKMDEETVVSFFLLTNAMTASTVGVLVKENSVSGLALGRFLDQRSLKPLGMTRMSVVHPEGEGGEENISEGYVALSDGSTTRIERPFAGDDKIMFGAMGVNSCVKDLLTIYGVLLHAAADQFSGGTTVMKDSLFKQIQTVFSAHTPTGNPTLLNRSYGFGWHRSQLPNQVGASGENKRLILSMPIIARGTNSTTVLYHDGNSTASQNWIILVPEAHSAIIVLTNTMANCDASNWIACMLLDTLLDSPDKNDFEDLSIIAAKKNVDMWKELHSSLEKGQKPGTTPKPLGRYVGKYWNNFGNWYLEVYLEADELRMAFQSDREYVHALRHYHNDIFTLLLMQDENAEIGRYPSTGPGPWLLKFVVEEDTIKGMNWNSNGVEMNIFRKVVLLFSSLYFQRNLQ</sequence>
<feature type="domain" description="Peptidase S12 Pab87-related C-terminal" evidence="3">
    <location>
        <begin position="330"/>
        <end position="425"/>
    </location>
</feature>
<evidence type="ECO:0000313" key="4">
    <source>
        <dbReference type="EMBL" id="KUJ24544.1"/>
    </source>
</evidence>
<feature type="domain" description="Beta-lactamase-related" evidence="2">
    <location>
        <begin position="83"/>
        <end position="279"/>
    </location>
</feature>
<dbReference type="Gene3D" id="3.40.710.10">
    <property type="entry name" value="DD-peptidase/beta-lactamase superfamily"/>
    <property type="match status" value="2"/>
</dbReference>
<dbReference type="InParanoid" id="A0A194XWW2"/>
<dbReference type="InterPro" id="IPR050491">
    <property type="entry name" value="AmpC-like"/>
</dbReference>